<evidence type="ECO:0000256" key="1">
    <source>
        <dbReference type="SAM" id="MobiDB-lite"/>
    </source>
</evidence>
<feature type="region of interest" description="Disordered" evidence="1">
    <location>
        <begin position="150"/>
        <end position="202"/>
    </location>
</feature>
<dbReference type="Proteomes" id="UP001485043">
    <property type="component" value="Unassembled WGS sequence"/>
</dbReference>
<protein>
    <submittedName>
        <fullName evidence="2">Uncharacterized protein</fullName>
    </submittedName>
</protein>
<evidence type="ECO:0000313" key="2">
    <source>
        <dbReference type="EMBL" id="KAK9859326.1"/>
    </source>
</evidence>
<keyword evidence="3" id="KW-1185">Reference proteome</keyword>
<accession>A0AAW1SUC5</accession>
<name>A0AAW1SUC5_9CHLO</name>
<evidence type="ECO:0000313" key="3">
    <source>
        <dbReference type="Proteomes" id="UP001485043"/>
    </source>
</evidence>
<feature type="compositionally biased region" description="Basic and acidic residues" evidence="1">
    <location>
        <begin position="173"/>
        <end position="186"/>
    </location>
</feature>
<dbReference type="AlphaFoldDB" id="A0AAW1SUC5"/>
<proteinExistence type="predicted"/>
<comment type="caution">
    <text evidence="2">The sequence shown here is derived from an EMBL/GenBank/DDBJ whole genome shotgun (WGS) entry which is preliminary data.</text>
</comment>
<gene>
    <name evidence="2" type="ORF">WJX84_000550</name>
</gene>
<dbReference type="EMBL" id="JALJOV010000887">
    <property type="protein sequence ID" value="KAK9859326.1"/>
    <property type="molecule type" value="Genomic_DNA"/>
</dbReference>
<organism evidence="2 3">
    <name type="scientific">Apatococcus fuscideae</name>
    <dbReference type="NCBI Taxonomy" id="2026836"/>
    <lineage>
        <taxon>Eukaryota</taxon>
        <taxon>Viridiplantae</taxon>
        <taxon>Chlorophyta</taxon>
        <taxon>core chlorophytes</taxon>
        <taxon>Trebouxiophyceae</taxon>
        <taxon>Chlorellales</taxon>
        <taxon>Chlorellaceae</taxon>
        <taxon>Apatococcus</taxon>
    </lineage>
</organism>
<reference evidence="2 3" key="1">
    <citation type="journal article" date="2024" name="Nat. Commun.">
        <title>Phylogenomics reveals the evolutionary origins of lichenization in chlorophyte algae.</title>
        <authorList>
            <person name="Puginier C."/>
            <person name="Libourel C."/>
            <person name="Otte J."/>
            <person name="Skaloud P."/>
            <person name="Haon M."/>
            <person name="Grisel S."/>
            <person name="Petersen M."/>
            <person name="Berrin J.G."/>
            <person name="Delaux P.M."/>
            <person name="Dal Grande F."/>
            <person name="Keller J."/>
        </authorList>
    </citation>
    <scope>NUCLEOTIDE SEQUENCE [LARGE SCALE GENOMIC DNA]</scope>
    <source>
        <strain evidence="2 3">SAG 2523</strain>
    </source>
</reference>
<sequence>MSPGARRTVAAGIFLTGLFIFPLAFSPPVDNVFLFGARAARDGCLHLPLHLHPGGVSHIGAVVWAGLCQHVLEGGGRLGAVLCGLPGATAPRSVRRGVHGSGLLPGGSCSHVHPDRDAGRSLLVEMAVGDETSEGQEAGTNLLPFWQRGQQPPEQLQRKSPDPGSPFSGHSSKHSDSSPRWDETQDGRTMLLQDATRHDHGH</sequence>